<keyword evidence="1" id="KW-0677">Repeat</keyword>
<dbReference type="Proteomes" id="UP000198693">
    <property type="component" value="Unassembled WGS sequence"/>
</dbReference>
<keyword evidence="3" id="KW-0732">Signal</keyword>
<evidence type="ECO:0000313" key="5">
    <source>
        <dbReference type="Proteomes" id="UP000198693"/>
    </source>
</evidence>
<feature type="signal peptide" evidence="3">
    <location>
        <begin position="1"/>
        <end position="22"/>
    </location>
</feature>
<dbReference type="Pfam" id="PF14559">
    <property type="entry name" value="TPR_19"/>
    <property type="match status" value="1"/>
</dbReference>
<protein>
    <submittedName>
        <fullName evidence="4">Tetratricopeptide repeat-containing protein</fullName>
    </submittedName>
</protein>
<proteinExistence type="predicted"/>
<dbReference type="EMBL" id="FPBP01000011">
    <property type="protein sequence ID" value="SFU87030.1"/>
    <property type="molecule type" value="Genomic_DNA"/>
</dbReference>
<dbReference type="PANTHER" id="PTHR45586:SF1">
    <property type="entry name" value="LIPOPOLYSACCHARIDE ASSEMBLY PROTEIN B"/>
    <property type="match status" value="1"/>
</dbReference>
<keyword evidence="2" id="KW-0802">TPR repeat</keyword>
<evidence type="ECO:0000256" key="3">
    <source>
        <dbReference type="SAM" id="SignalP"/>
    </source>
</evidence>
<dbReference type="Gene3D" id="1.25.40.10">
    <property type="entry name" value="Tetratricopeptide repeat domain"/>
    <property type="match status" value="2"/>
</dbReference>
<organism evidence="4 5">
    <name type="scientific">Halomonas korlensis</name>
    <dbReference type="NCBI Taxonomy" id="463301"/>
    <lineage>
        <taxon>Bacteria</taxon>
        <taxon>Pseudomonadati</taxon>
        <taxon>Pseudomonadota</taxon>
        <taxon>Gammaproteobacteria</taxon>
        <taxon>Oceanospirillales</taxon>
        <taxon>Halomonadaceae</taxon>
        <taxon>Halomonas</taxon>
    </lineage>
</organism>
<dbReference type="SMART" id="SM00028">
    <property type="entry name" value="TPR"/>
    <property type="match status" value="5"/>
</dbReference>
<dbReference type="SUPFAM" id="SSF48452">
    <property type="entry name" value="TPR-like"/>
    <property type="match status" value="2"/>
</dbReference>
<dbReference type="PANTHER" id="PTHR45586">
    <property type="entry name" value="TPR REPEAT-CONTAINING PROTEIN PA4667"/>
    <property type="match status" value="1"/>
</dbReference>
<evidence type="ECO:0000256" key="1">
    <source>
        <dbReference type="ARBA" id="ARBA00022737"/>
    </source>
</evidence>
<dbReference type="InterPro" id="IPR011990">
    <property type="entry name" value="TPR-like_helical_dom_sf"/>
</dbReference>
<feature type="chain" id="PRO_5011522333" evidence="3">
    <location>
        <begin position="23"/>
        <end position="591"/>
    </location>
</feature>
<name>A0A1I7JPF2_9GAMM</name>
<evidence type="ECO:0000256" key="2">
    <source>
        <dbReference type="ARBA" id="ARBA00022803"/>
    </source>
</evidence>
<evidence type="ECO:0000313" key="4">
    <source>
        <dbReference type="EMBL" id="SFU87030.1"/>
    </source>
</evidence>
<dbReference type="Pfam" id="PF13428">
    <property type="entry name" value="TPR_14"/>
    <property type="match status" value="1"/>
</dbReference>
<dbReference type="InterPro" id="IPR019734">
    <property type="entry name" value="TPR_rpt"/>
</dbReference>
<dbReference type="RefSeq" id="WP_245784288.1">
    <property type="nucleotide sequence ID" value="NZ_FPBP01000011.1"/>
</dbReference>
<keyword evidence="5" id="KW-1185">Reference proteome</keyword>
<dbReference type="STRING" id="463301.SAMN04487955_111138"/>
<reference evidence="5" key="1">
    <citation type="submission" date="2016-10" db="EMBL/GenBank/DDBJ databases">
        <authorList>
            <person name="Varghese N."/>
            <person name="Submissions S."/>
        </authorList>
    </citation>
    <scope>NUCLEOTIDE SEQUENCE [LARGE SCALE GENOMIC DNA]</scope>
    <source>
        <strain evidence="5">CGMCC 1.6981</strain>
    </source>
</reference>
<dbReference type="AlphaFoldDB" id="A0A1I7JPF2"/>
<sequence>MPFALMLPHPLARHVLTPLTLAALLAGCQVLPSSAPGMLPEDDPMASAPPIRRGLDAQGLAGLMTAEIAGQRGDYHRATQGYLEGAERYDSVELIERAALAARFSNDAQLLADTAQRWQAMAPESEEPARLLASLAVQQGDWLTALDQRLRLVDLGGQGELVAFVESALAGGADPAPLLERMHAHLASRDATASPVPHQAELATAMLEVAVGDNASASRRLDRLTQLSPELPALWLTRAQLAQQAGDHAKARDAARRGLTVAPGDARFILLLAQSELRLGNVAAAEAQTDALLDEHAGDEGLRLALAQLYLDEGLPKPARRLLLPLVGETDTPPLTFYLLGAIAESQGEIDNALLYYRQVGAGEEFMPARLRAARMLIEDGRLADARTFLRIERLRHDDAFTDLVSLEVELLDQQGLVDQADALIEQELSRTPNDEQLLYLRAMRAYNAGDVEAMERDLERIIERNPDNAAALNALGYTLAELGRESRLEGARDMIERAHELEPDNPAILDSMGWIRFRQGDTEQALPWLQRAWAAMPDQEIAAHLIEVLWALEQRDEARELLRAALQRFEERPALEELLERLPELSLAPR</sequence>
<dbReference type="InterPro" id="IPR051012">
    <property type="entry name" value="CellSynth/LPSAsmb/PSIAsmb"/>
</dbReference>
<accession>A0A1I7JPF2</accession>
<dbReference type="Pfam" id="PF13432">
    <property type="entry name" value="TPR_16"/>
    <property type="match status" value="1"/>
</dbReference>
<gene>
    <name evidence="4" type="ORF">SAMN04487955_111138</name>
</gene>